<name>A0A9D2NZ74_9FIRM</name>
<feature type="DNA-binding region" description="H-T-H motif" evidence="2">
    <location>
        <begin position="33"/>
        <end position="52"/>
    </location>
</feature>
<gene>
    <name evidence="4" type="ORF">H9701_02990</name>
</gene>
<feature type="domain" description="HTH tetR-type" evidence="3">
    <location>
        <begin position="10"/>
        <end position="70"/>
    </location>
</feature>
<dbReference type="AlphaFoldDB" id="A0A9D2NZ74"/>
<dbReference type="PANTHER" id="PTHR30055">
    <property type="entry name" value="HTH-TYPE TRANSCRIPTIONAL REGULATOR RUTR"/>
    <property type="match status" value="1"/>
</dbReference>
<dbReference type="PROSITE" id="PS50977">
    <property type="entry name" value="HTH_TETR_2"/>
    <property type="match status" value="1"/>
</dbReference>
<evidence type="ECO:0000259" key="3">
    <source>
        <dbReference type="PROSITE" id="PS50977"/>
    </source>
</evidence>
<dbReference type="SUPFAM" id="SSF46689">
    <property type="entry name" value="Homeodomain-like"/>
    <property type="match status" value="1"/>
</dbReference>
<dbReference type="GO" id="GO:0003700">
    <property type="term" value="F:DNA-binding transcription factor activity"/>
    <property type="evidence" value="ECO:0007669"/>
    <property type="project" value="TreeGrafter"/>
</dbReference>
<sequence>MPKGSEALTNARREEIVNACASLYETQGFKEITLRDIGARTSFTRTSIYNYFQTKEEIFLALLRREHEAWTADLEELAGRQGPLSPEAFADQLARTLEKRECMLKLESMNLYDIEGCTRMEHLVAFKRVYAGAVEAVGRCLERFFPALTAGERQEFLYAFFPFLFGVYPYAVPTEKQREAMELAHVDYAHASIYELTKTFVTRLLRAFPQTGGEGAPVPPEQESGQPV</sequence>
<reference evidence="4" key="2">
    <citation type="submission" date="2021-04" db="EMBL/GenBank/DDBJ databases">
        <authorList>
            <person name="Gilroy R."/>
        </authorList>
    </citation>
    <scope>NUCLEOTIDE SEQUENCE</scope>
    <source>
        <strain evidence="4">CHK186-1790</strain>
    </source>
</reference>
<protein>
    <submittedName>
        <fullName evidence="4">TetR family transcriptional regulator</fullName>
    </submittedName>
</protein>
<dbReference type="Proteomes" id="UP000823882">
    <property type="component" value="Unassembled WGS sequence"/>
</dbReference>
<organism evidence="4 5">
    <name type="scientific">Candidatus Intestinimonas pullistercoris</name>
    <dbReference type="NCBI Taxonomy" id="2838623"/>
    <lineage>
        <taxon>Bacteria</taxon>
        <taxon>Bacillati</taxon>
        <taxon>Bacillota</taxon>
        <taxon>Clostridia</taxon>
        <taxon>Eubacteriales</taxon>
        <taxon>Intestinimonas</taxon>
    </lineage>
</organism>
<reference evidence="4" key="1">
    <citation type="journal article" date="2021" name="PeerJ">
        <title>Extensive microbial diversity within the chicken gut microbiome revealed by metagenomics and culture.</title>
        <authorList>
            <person name="Gilroy R."/>
            <person name="Ravi A."/>
            <person name="Getino M."/>
            <person name="Pursley I."/>
            <person name="Horton D.L."/>
            <person name="Alikhan N.F."/>
            <person name="Baker D."/>
            <person name="Gharbi K."/>
            <person name="Hall N."/>
            <person name="Watson M."/>
            <person name="Adriaenssens E.M."/>
            <person name="Foster-Nyarko E."/>
            <person name="Jarju S."/>
            <person name="Secka A."/>
            <person name="Antonio M."/>
            <person name="Oren A."/>
            <person name="Chaudhuri R.R."/>
            <person name="La Ragione R."/>
            <person name="Hildebrand F."/>
            <person name="Pallen M.J."/>
        </authorList>
    </citation>
    <scope>NUCLEOTIDE SEQUENCE</scope>
    <source>
        <strain evidence="4">CHK186-1790</strain>
    </source>
</reference>
<accession>A0A9D2NZ74</accession>
<dbReference type="Pfam" id="PF00440">
    <property type="entry name" value="TetR_N"/>
    <property type="match status" value="1"/>
</dbReference>
<evidence type="ECO:0000313" key="5">
    <source>
        <dbReference type="Proteomes" id="UP000823882"/>
    </source>
</evidence>
<evidence type="ECO:0000256" key="1">
    <source>
        <dbReference type="ARBA" id="ARBA00023125"/>
    </source>
</evidence>
<dbReference type="GO" id="GO:0000976">
    <property type="term" value="F:transcription cis-regulatory region binding"/>
    <property type="evidence" value="ECO:0007669"/>
    <property type="project" value="TreeGrafter"/>
</dbReference>
<dbReference type="PRINTS" id="PR00455">
    <property type="entry name" value="HTHTETR"/>
</dbReference>
<dbReference type="Gene3D" id="1.10.357.10">
    <property type="entry name" value="Tetracycline Repressor, domain 2"/>
    <property type="match status" value="1"/>
</dbReference>
<comment type="caution">
    <text evidence="4">The sequence shown here is derived from an EMBL/GenBank/DDBJ whole genome shotgun (WGS) entry which is preliminary data.</text>
</comment>
<dbReference type="InterPro" id="IPR009057">
    <property type="entry name" value="Homeodomain-like_sf"/>
</dbReference>
<evidence type="ECO:0000313" key="4">
    <source>
        <dbReference type="EMBL" id="HJC40504.1"/>
    </source>
</evidence>
<dbReference type="PANTHER" id="PTHR30055:SF178">
    <property type="entry name" value="POSSIBLE TRANSCRIPTIONAL REGULATORY PROTEIN"/>
    <property type="match status" value="1"/>
</dbReference>
<dbReference type="InterPro" id="IPR001647">
    <property type="entry name" value="HTH_TetR"/>
</dbReference>
<dbReference type="EMBL" id="DWWJ01000060">
    <property type="protein sequence ID" value="HJC40504.1"/>
    <property type="molecule type" value="Genomic_DNA"/>
</dbReference>
<dbReference type="InterPro" id="IPR050109">
    <property type="entry name" value="HTH-type_TetR-like_transc_reg"/>
</dbReference>
<dbReference type="Pfam" id="PF17929">
    <property type="entry name" value="TetR_C_34"/>
    <property type="match status" value="1"/>
</dbReference>
<keyword evidence="1 2" id="KW-0238">DNA-binding</keyword>
<evidence type="ECO:0000256" key="2">
    <source>
        <dbReference type="PROSITE-ProRule" id="PRU00335"/>
    </source>
</evidence>
<proteinExistence type="predicted"/>
<dbReference type="InterPro" id="IPR041483">
    <property type="entry name" value="TetR_C_34"/>
</dbReference>